<evidence type="ECO:0000256" key="1">
    <source>
        <dbReference type="SAM" id="Phobius"/>
    </source>
</evidence>
<keyword evidence="2" id="KW-0378">Hydrolase</keyword>
<keyword evidence="1" id="KW-0472">Membrane</keyword>
<comment type="caution">
    <text evidence="2">The sequence shown here is derived from an EMBL/GenBank/DDBJ whole genome shotgun (WGS) entry which is preliminary data.</text>
</comment>
<keyword evidence="2" id="KW-0645">Protease</keyword>
<dbReference type="GO" id="GO:0008237">
    <property type="term" value="F:metallopeptidase activity"/>
    <property type="evidence" value="ECO:0007669"/>
    <property type="project" value="UniProtKB-KW"/>
</dbReference>
<accession>A0ABS0RQP0</accession>
<keyword evidence="1" id="KW-0812">Transmembrane</keyword>
<gene>
    <name evidence="2" type="ORF">JBF12_42820</name>
</gene>
<dbReference type="Proteomes" id="UP000638849">
    <property type="component" value="Unassembled WGS sequence"/>
</dbReference>
<keyword evidence="1" id="KW-1133">Transmembrane helix</keyword>
<name>A0ABS0RQP0_9ACTN</name>
<keyword evidence="3" id="KW-1185">Reference proteome</keyword>
<feature type="transmembrane region" description="Helical" evidence="1">
    <location>
        <begin position="28"/>
        <end position="49"/>
    </location>
</feature>
<dbReference type="InterPro" id="IPR026898">
    <property type="entry name" value="PrsW"/>
</dbReference>
<organism evidence="2 3">
    <name type="scientific">Streptomyces javensis</name>
    <dbReference type="NCBI Taxonomy" id="114698"/>
    <lineage>
        <taxon>Bacteria</taxon>
        <taxon>Bacillati</taxon>
        <taxon>Actinomycetota</taxon>
        <taxon>Actinomycetes</taxon>
        <taxon>Kitasatosporales</taxon>
        <taxon>Streptomycetaceae</taxon>
        <taxon>Streptomyces</taxon>
        <taxon>Streptomyces violaceusniger group</taxon>
    </lineage>
</organism>
<dbReference type="EMBL" id="JAEEAQ010000906">
    <property type="protein sequence ID" value="MBI0319590.1"/>
    <property type="molecule type" value="Genomic_DNA"/>
</dbReference>
<reference evidence="2 3" key="1">
    <citation type="submission" date="2020-12" db="EMBL/GenBank/DDBJ databases">
        <authorList>
            <person name="Kusuma A.B."/>
            <person name="Nouioui I."/>
            <person name="Goodfellow M."/>
        </authorList>
    </citation>
    <scope>NUCLEOTIDE SEQUENCE [LARGE SCALE GENOMIC DNA]</scope>
    <source>
        <strain evidence="2 3">DSM 41764</strain>
    </source>
</reference>
<dbReference type="Pfam" id="PF13367">
    <property type="entry name" value="PrsW-protease"/>
    <property type="match status" value="1"/>
</dbReference>
<sequence>MAAASIWAVVQLLLLSWPVRTVRWPTVLLAFGVGAYGCGVLSMVLELVVARQLATARGTSLSAVMDEVSWTTAPVVEELIKISPLLVAGWALRRRMQWGLADFVVLGGA</sequence>
<protein>
    <submittedName>
        <fullName evidence="2">PrsW family intramembrane metalloprotease</fullName>
    </submittedName>
</protein>
<keyword evidence="2" id="KW-0482">Metalloprotease</keyword>
<proteinExistence type="predicted"/>
<evidence type="ECO:0000313" key="2">
    <source>
        <dbReference type="EMBL" id="MBI0319590.1"/>
    </source>
</evidence>
<feature type="non-terminal residue" evidence="2">
    <location>
        <position position="109"/>
    </location>
</feature>
<evidence type="ECO:0000313" key="3">
    <source>
        <dbReference type="Proteomes" id="UP000638849"/>
    </source>
</evidence>